<protein>
    <recommendedName>
        <fullName evidence="3">RNA signal recognition particle</fullName>
    </recommendedName>
</protein>
<accession>A0A1F6DK81</accession>
<dbReference type="AlphaFoldDB" id="A0A1F6DK81"/>
<comment type="caution">
    <text evidence="1">The sequence shown here is derived from an EMBL/GenBank/DDBJ whole genome shotgun (WGS) entry which is preliminary data.</text>
</comment>
<organism evidence="1 2">
    <name type="scientific">Candidatus Kaiserbacteria bacterium RIFCSPHIGHO2_02_FULL_49_34</name>
    <dbReference type="NCBI Taxonomy" id="1798491"/>
    <lineage>
        <taxon>Bacteria</taxon>
        <taxon>Candidatus Kaiseribacteriota</taxon>
    </lineage>
</organism>
<dbReference type="Pfam" id="PF07237">
    <property type="entry name" value="DUF1428"/>
    <property type="match status" value="1"/>
</dbReference>
<dbReference type="Proteomes" id="UP000176511">
    <property type="component" value="Unassembled WGS sequence"/>
</dbReference>
<dbReference type="SUPFAM" id="SSF54909">
    <property type="entry name" value="Dimeric alpha+beta barrel"/>
    <property type="match status" value="1"/>
</dbReference>
<dbReference type="InterPro" id="IPR009874">
    <property type="entry name" value="DUF1428"/>
</dbReference>
<evidence type="ECO:0000313" key="2">
    <source>
        <dbReference type="Proteomes" id="UP000176511"/>
    </source>
</evidence>
<dbReference type="EMBL" id="MFLE01000014">
    <property type="protein sequence ID" value="OGG61835.1"/>
    <property type="molecule type" value="Genomic_DNA"/>
</dbReference>
<dbReference type="STRING" id="1798491.A3C87_00355"/>
<dbReference type="InterPro" id="IPR011008">
    <property type="entry name" value="Dimeric_a/b-barrel"/>
</dbReference>
<name>A0A1F6DK81_9BACT</name>
<gene>
    <name evidence="1" type="ORF">A3C87_00355</name>
</gene>
<dbReference type="PIRSF" id="PIRSF007028">
    <property type="entry name" value="UCP007028"/>
    <property type="match status" value="1"/>
</dbReference>
<proteinExistence type="predicted"/>
<reference evidence="1 2" key="1">
    <citation type="journal article" date="2016" name="Nat. Commun.">
        <title>Thousands of microbial genomes shed light on interconnected biogeochemical processes in an aquifer system.</title>
        <authorList>
            <person name="Anantharaman K."/>
            <person name="Brown C.T."/>
            <person name="Hug L.A."/>
            <person name="Sharon I."/>
            <person name="Castelle C.J."/>
            <person name="Probst A.J."/>
            <person name="Thomas B.C."/>
            <person name="Singh A."/>
            <person name="Wilkins M.J."/>
            <person name="Karaoz U."/>
            <person name="Brodie E.L."/>
            <person name="Williams K.H."/>
            <person name="Hubbard S.S."/>
            <person name="Banfield J.F."/>
        </authorList>
    </citation>
    <scope>NUCLEOTIDE SEQUENCE [LARGE SCALE GENOMIC DNA]</scope>
</reference>
<dbReference type="Gene3D" id="3.30.70.100">
    <property type="match status" value="1"/>
</dbReference>
<evidence type="ECO:0000313" key="1">
    <source>
        <dbReference type="EMBL" id="OGG61835.1"/>
    </source>
</evidence>
<evidence type="ECO:0008006" key="3">
    <source>
        <dbReference type="Google" id="ProtNLM"/>
    </source>
</evidence>
<sequence>METTKYVDGFVLVVPKDKAEAYIKMANDGKSLWMKHGALAYFECRGDDLVPKEMGGAKPLGFKELAKASDDEDVWFSFITYASKEHRDEVNAKVLEEMGAQADAYKDMIMPFEMNRMAYGGFAVEVSGE</sequence>